<dbReference type="EMBL" id="MU005962">
    <property type="protein sequence ID" value="KAF2863208.1"/>
    <property type="molecule type" value="Genomic_DNA"/>
</dbReference>
<dbReference type="GO" id="GO:0031625">
    <property type="term" value="F:ubiquitin protein ligase binding"/>
    <property type="evidence" value="ECO:0007669"/>
    <property type="project" value="InterPro"/>
</dbReference>
<dbReference type="InterPro" id="IPR019559">
    <property type="entry name" value="Cullin_neddylation_domain"/>
</dbReference>
<keyword evidence="2" id="KW-1017">Isopeptide bond</keyword>
<dbReference type="Gene3D" id="1.20.1310.10">
    <property type="entry name" value="Cullin Repeats"/>
    <property type="match status" value="4"/>
</dbReference>
<evidence type="ECO:0000259" key="7">
    <source>
        <dbReference type="PROSITE" id="PS50069"/>
    </source>
</evidence>
<accession>A0A6A7C9A0</accession>
<dbReference type="GO" id="GO:0031461">
    <property type="term" value="C:cullin-RING ubiquitin ligase complex"/>
    <property type="evidence" value="ECO:0007669"/>
    <property type="project" value="InterPro"/>
</dbReference>
<dbReference type="Gene3D" id="3.30.230.130">
    <property type="entry name" value="Cullin, Chain C, Domain 2"/>
    <property type="match status" value="1"/>
</dbReference>
<dbReference type="InterPro" id="IPR036388">
    <property type="entry name" value="WH-like_DNA-bd_sf"/>
</dbReference>
<comment type="similarity">
    <text evidence="1 4 5">Belongs to the cullin family.</text>
</comment>
<sequence length="778" mass="88817">MTRAQRLNESKPKELIVKNARKSTWNTKAYLERAWAEIETTLSTTFSEAGDIRSKEKAQHNVELICRSRGASTLFAKLSTQSRKHIRSEAQIVLKAAEGASDGVAVLRIVLDAWKRWKHCYDTLRAIFAFLDRTYLLHAEDKDELHKFFPRLFREAIFSDSSLEKRVVQGTCDLVSAARSEQPYDFDLLKRAVDMFYRLEVYNSLFEPAVMELSRTYFVDWSNRMIVEKSVPDYVDASNAAIASEKNRCVELGLNEVTRKALFEILQTTLIDEKETDLTGYEGLAPLLKDNAVTRIRALHKLLARRNLSKNLQPAFGKWIGEAGTDIVFSQDEDTMIVRLLTLKAQIDRIAQEAFENEDGFSYTMQKNFENFMNKTKKGEATWGTDNTKVGEMIAKHIDQLLRGDANAIKAMNDQNRSQKPASHEQAGDEEEYADEDEETDINAHLDRVLELFRFVQGKAVFEAFYKKALARRLLMGKSTSAAAESKVLTRLREECGSAFTHNLETMFKDMDLAREDMQAYKQLRESRTGRGKDKGLDFSVNVLNSSAWPTYPNVKAVIPAGVQEAAKDFESYYSNKHTGRKLEWHHELAHCQVRASFPNGAKELVVSSFQALVLLLFNKMQLGEHISYSTILNETGLPAVEVKRTLQSLACAKLRPLRKHPKGKDINDDDTFTINESFVHPKYRVKINQIQLKETKEENKETHIRVAQDRAFECQAAIVRILKSKKTISHQQLVSELIKATISRGVLAMADIKKNIDRLIEKDYMERADGNMYTYLA</sequence>
<dbReference type="SMART" id="SM00182">
    <property type="entry name" value="CULLIN"/>
    <property type="match status" value="1"/>
</dbReference>
<dbReference type="InterPro" id="IPR016157">
    <property type="entry name" value="Cullin_CS"/>
</dbReference>
<reference evidence="8" key="1">
    <citation type="journal article" date="2020" name="Stud. Mycol.">
        <title>101 Dothideomycetes genomes: a test case for predicting lifestyles and emergence of pathogens.</title>
        <authorList>
            <person name="Haridas S."/>
            <person name="Albert R."/>
            <person name="Binder M."/>
            <person name="Bloem J."/>
            <person name="Labutti K."/>
            <person name="Salamov A."/>
            <person name="Andreopoulos B."/>
            <person name="Baker S."/>
            <person name="Barry K."/>
            <person name="Bills G."/>
            <person name="Bluhm B."/>
            <person name="Cannon C."/>
            <person name="Castanera R."/>
            <person name="Culley D."/>
            <person name="Daum C."/>
            <person name="Ezra D."/>
            <person name="Gonzalez J."/>
            <person name="Henrissat B."/>
            <person name="Kuo A."/>
            <person name="Liang C."/>
            <person name="Lipzen A."/>
            <person name="Lutzoni F."/>
            <person name="Magnuson J."/>
            <person name="Mondo S."/>
            <person name="Nolan M."/>
            <person name="Ohm R."/>
            <person name="Pangilinan J."/>
            <person name="Park H.-J."/>
            <person name="Ramirez L."/>
            <person name="Alfaro M."/>
            <person name="Sun H."/>
            <person name="Tritt A."/>
            <person name="Yoshinaga Y."/>
            <person name="Zwiers L.-H."/>
            <person name="Turgeon B."/>
            <person name="Goodwin S."/>
            <person name="Spatafora J."/>
            <person name="Crous P."/>
            <person name="Grigoriev I."/>
        </authorList>
    </citation>
    <scope>NUCLEOTIDE SEQUENCE</scope>
    <source>
        <strain evidence="8">CBS 480.64</strain>
    </source>
</reference>
<dbReference type="PANTHER" id="PTHR11932">
    <property type="entry name" value="CULLIN"/>
    <property type="match status" value="1"/>
</dbReference>
<dbReference type="Gene3D" id="1.10.10.10">
    <property type="entry name" value="Winged helix-like DNA-binding domain superfamily/Winged helix DNA-binding domain"/>
    <property type="match status" value="1"/>
</dbReference>
<dbReference type="InterPro" id="IPR016159">
    <property type="entry name" value="Cullin_repeat-like_dom_sf"/>
</dbReference>
<gene>
    <name evidence="8" type="ORF">K470DRAFT_211125</name>
</gene>
<proteinExistence type="inferred from homology"/>
<keyword evidence="9" id="KW-1185">Reference proteome</keyword>
<feature type="domain" description="Cullin family profile" evidence="7">
    <location>
        <begin position="389"/>
        <end position="651"/>
    </location>
</feature>
<evidence type="ECO:0000256" key="5">
    <source>
        <dbReference type="RuleBase" id="RU003829"/>
    </source>
</evidence>
<dbReference type="SUPFAM" id="SSF75632">
    <property type="entry name" value="Cullin homology domain"/>
    <property type="match status" value="1"/>
</dbReference>
<dbReference type="InterPro" id="IPR036390">
    <property type="entry name" value="WH_DNA-bd_sf"/>
</dbReference>
<dbReference type="Pfam" id="PF26557">
    <property type="entry name" value="Cullin_AB"/>
    <property type="match status" value="1"/>
</dbReference>
<evidence type="ECO:0000256" key="6">
    <source>
        <dbReference type="SAM" id="MobiDB-lite"/>
    </source>
</evidence>
<dbReference type="FunFam" id="1.10.10.10:FF:000014">
    <property type="entry name" value="Cullin 1"/>
    <property type="match status" value="1"/>
</dbReference>
<dbReference type="Pfam" id="PF10557">
    <property type="entry name" value="Cullin_Nedd8"/>
    <property type="match status" value="1"/>
</dbReference>
<dbReference type="SUPFAM" id="SSF74788">
    <property type="entry name" value="Cullin repeat-like"/>
    <property type="match status" value="1"/>
</dbReference>
<dbReference type="SUPFAM" id="SSF46785">
    <property type="entry name" value="Winged helix' DNA-binding domain"/>
    <property type="match status" value="1"/>
</dbReference>
<dbReference type="GO" id="GO:0006511">
    <property type="term" value="P:ubiquitin-dependent protein catabolic process"/>
    <property type="evidence" value="ECO:0007669"/>
    <property type="project" value="InterPro"/>
</dbReference>
<feature type="compositionally biased region" description="Acidic residues" evidence="6">
    <location>
        <begin position="428"/>
        <end position="439"/>
    </location>
</feature>
<evidence type="ECO:0000313" key="9">
    <source>
        <dbReference type="Proteomes" id="UP000799421"/>
    </source>
</evidence>
<dbReference type="Proteomes" id="UP000799421">
    <property type="component" value="Unassembled WGS sequence"/>
</dbReference>
<evidence type="ECO:0000256" key="2">
    <source>
        <dbReference type="ARBA" id="ARBA00022499"/>
    </source>
</evidence>
<evidence type="ECO:0000313" key="8">
    <source>
        <dbReference type="EMBL" id="KAF2863208.1"/>
    </source>
</evidence>
<keyword evidence="3" id="KW-0832">Ubl conjugation</keyword>
<dbReference type="AlphaFoldDB" id="A0A6A7C9A0"/>
<dbReference type="InterPro" id="IPR036317">
    <property type="entry name" value="Cullin_homology_sf"/>
</dbReference>
<dbReference type="InterPro" id="IPR016158">
    <property type="entry name" value="Cullin_homology"/>
</dbReference>
<evidence type="ECO:0000256" key="1">
    <source>
        <dbReference type="ARBA" id="ARBA00006019"/>
    </source>
</evidence>
<dbReference type="PROSITE" id="PS50069">
    <property type="entry name" value="CULLIN_2"/>
    <property type="match status" value="1"/>
</dbReference>
<protein>
    <submittedName>
        <fullName evidence="8">Cullin-domain-containing protein</fullName>
    </submittedName>
</protein>
<dbReference type="InterPro" id="IPR045093">
    <property type="entry name" value="Cullin"/>
</dbReference>
<evidence type="ECO:0000256" key="4">
    <source>
        <dbReference type="PROSITE-ProRule" id="PRU00330"/>
    </source>
</evidence>
<dbReference type="InterPro" id="IPR059120">
    <property type="entry name" value="Cullin-like_AB"/>
</dbReference>
<dbReference type="SMART" id="SM00884">
    <property type="entry name" value="Cullin_Nedd8"/>
    <property type="match status" value="1"/>
</dbReference>
<dbReference type="PROSITE" id="PS01256">
    <property type="entry name" value="CULLIN_1"/>
    <property type="match status" value="1"/>
</dbReference>
<dbReference type="Pfam" id="PF00888">
    <property type="entry name" value="Cullin"/>
    <property type="match status" value="1"/>
</dbReference>
<evidence type="ECO:0000256" key="3">
    <source>
        <dbReference type="ARBA" id="ARBA00022843"/>
    </source>
</evidence>
<feature type="region of interest" description="Disordered" evidence="6">
    <location>
        <begin position="413"/>
        <end position="439"/>
    </location>
</feature>
<name>A0A6A7C9A0_9PEZI</name>
<dbReference type="OrthoDB" id="27073at2759"/>
<dbReference type="InterPro" id="IPR001373">
    <property type="entry name" value="Cullin_N"/>
</dbReference>
<organism evidence="8 9">
    <name type="scientific">Piedraia hortae CBS 480.64</name>
    <dbReference type="NCBI Taxonomy" id="1314780"/>
    <lineage>
        <taxon>Eukaryota</taxon>
        <taxon>Fungi</taxon>
        <taxon>Dikarya</taxon>
        <taxon>Ascomycota</taxon>
        <taxon>Pezizomycotina</taxon>
        <taxon>Dothideomycetes</taxon>
        <taxon>Dothideomycetidae</taxon>
        <taxon>Capnodiales</taxon>
        <taxon>Piedraiaceae</taxon>
        <taxon>Piedraia</taxon>
    </lineage>
</organism>